<dbReference type="AlphaFoldDB" id="A0A2K3N2U4"/>
<accession>A0A2K3N2U4</accession>
<dbReference type="STRING" id="57577.A0A2K3N2U4"/>
<protein>
    <submittedName>
        <fullName evidence="1">Cop1-interacting protein</fullName>
    </submittedName>
</protein>
<evidence type="ECO:0000313" key="1">
    <source>
        <dbReference type="EMBL" id="PNX97368.1"/>
    </source>
</evidence>
<reference evidence="1 2" key="1">
    <citation type="journal article" date="2014" name="Am. J. Bot.">
        <title>Genome assembly and annotation for red clover (Trifolium pratense; Fabaceae).</title>
        <authorList>
            <person name="Istvanek J."/>
            <person name="Jaros M."/>
            <person name="Krenek A."/>
            <person name="Repkova J."/>
        </authorList>
    </citation>
    <scope>NUCLEOTIDE SEQUENCE [LARGE SCALE GENOMIC DNA]</scope>
    <source>
        <strain evidence="2">cv. Tatra</strain>
        <tissue evidence="1">Young leaves</tissue>
    </source>
</reference>
<dbReference type="EMBL" id="ASHM01015479">
    <property type="protein sequence ID" value="PNX97368.1"/>
    <property type="molecule type" value="Genomic_DNA"/>
</dbReference>
<reference evidence="1 2" key="2">
    <citation type="journal article" date="2017" name="Front. Plant Sci.">
        <title>Gene Classification and Mining of Molecular Markers Useful in Red Clover (Trifolium pratense) Breeding.</title>
        <authorList>
            <person name="Istvanek J."/>
            <person name="Dluhosova J."/>
            <person name="Dluhos P."/>
            <person name="Patkova L."/>
            <person name="Nedelnik J."/>
            <person name="Repkova J."/>
        </authorList>
    </citation>
    <scope>NUCLEOTIDE SEQUENCE [LARGE SCALE GENOMIC DNA]</scope>
    <source>
        <strain evidence="2">cv. Tatra</strain>
        <tissue evidence="1">Young leaves</tissue>
    </source>
</reference>
<dbReference type="PANTHER" id="PTHR31008:SF15">
    <property type="entry name" value="GPI-ANCHORED ADHESIN-LIKE PROTEIN"/>
    <property type="match status" value="1"/>
</dbReference>
<comment type="caution">
    <text evidence="1">The sequence shown here is derived from an EMBL/GenBank/DDBJ whole genome shotgun (WGS) entry which is preliminary data.</text>
</comment>
<organism evidence="1 2">
    <name type="scientific">Trifolium pratense</name>
    <name type="common">Red clover</name>
    <dbReference type="NCBI Taxonomy" id="57577"/>
    <lineage>
        <taxon>Eukaryota</taxon>
        <taxon>Viridiplantae</taxon>
        <taxon>Streptophyta</taxon>
        <taxon>Embryophyta</taxon>
        <taxon>Tracheophyta</taxon>
        <taxon>Spermatophyta</taxon>
        <taxon>Magnoliopsida</taxon>
        <taxon>eudicotyledons</taxon>
        <taxon>Gunneridae</taxon>
        <taxon>Pentapetalae</taxon>
        <taxon>rosids</taxon>
        <taxon>fabids</taxon>
        <taxon>Fabales</taxon>
        <taxon>Fabaceae</taxon>
        <taxon>Papilionoideae</taxon>
        <taxon>50 kb inversion clade</taxon>
        <taxon>NPAAA clade</taxon>
        <taxon>Hologalegina</taxon>
        <taxon>IRL clade</taxon>
        <taxon>Trifolieae</taxon>
        <taxon>Trifolium</taxon>
    </lineage>
</organism>
<name>A0A2K3N2U4_TRIPR</name>
<proteinExistence type="predicted"/>
<evidence type="ECO:0000313" key="2">
    <source>
        <dbReference type="Proteomes" id="UP000236291"/>
    </source>
</evidence>
<dbReference type="Proteomes" id="UP000236291">
    <property type="component" value="Unassembled WGS sequence"/>
</dbReference>
<dbReference type="ExpressionAtlas" id="A0A2K3N2U4">
    <property type="expression patterns" value="baseline"/>
</dbReference>
<sequence length="159" mass="17954">MRSDTLLDYAVLQLSPKRSRCELIVSSDGITEKLASGLVKPYLDHLKVAEEQAALSVQSIRLEIDRHRNAERWFTKGTFERFVQYVGMPEILEMVNTFDAEMSQLEAARKLYSQRTGDKRMDSQGEFPPDNPEFSRKYFGQFAPGGDGTRVIAAADATT</sequence>
<gene>
    <name evidence="1" type="ORF">L195_g020597</name>
</gene>
<dbReference type="PANTHER" id="PTHR31008">
    <property type="entry name" value="COP1-INTERACTING PROTEIN-RELATED"/>
    <property type="match status" value="1"/>
</dbReference>